<organism evidence="1 2">
    <name type="scientific">[Clostridium] leptum</name>
    <dbReference type="NCBI Taxonomy" id="1535"/>
    <lineage>
        <taxon>Bacteria</taxon>
        <taxon>Bacillati</taxon>
        <taxon>Bacillota</taxon>
        <taxon>Clostridia</taxon>
        <taxon>Eubacteriales</taxon>
        <taxon>Oscillospiraceae</taxon>
        <taxon>Oscillospiraceae incertae sedis</taxon>
    </lineage>
</organism>
<dbReference type="InterPro" id="IPR010368">
    <property type="entry name" value="Com_YlbF"/>
</dbReference>
<dbReference type="Proteomes" id="UP000284751">
    <property type="component" value="Unassembled WGS sequence"/>
</dbReference>
<evidence type="ECO:0000313" key="2">
    <source>
        <dbReference type="Proteomes" id="UP000284751"/>
    </source>
</evidence>
<dbReference type="AlphaFoldDB" id="A0A412B009"/>
<accession>A0A412B009</accession>
<name>A0A412B009_9FIRM</name>
<protein>
    <submittedName>
        <fullName evidence="1">YlbF family regulator</fullName>
    </submittedName>
</protein>
<dbReference type="SUPFAM" id="SSF158622">
    <property type="entry name" value="YheA/YmcA-like"/>
    <property type="match status" value="1"/>
</dbReference>
<evidence type="ECO:0000313" key="1">
    <source>
        <dbReference type="EMBL" id="RGQ43307.1"/>
    </source>
</evidence>
<comment type="caution">
    <text evidence="1">The sequence shown here is derived from an EMBL/GenBank/DDBJ whole genome shotgun (WGS) entry which is preliminary data.</text>
</comment>
<dbReference type="InterPro" id="IPR023378">
    <property type="entry name" value="YheA/YmcA-like_dom_sf"/>
</dbReference>
<reference evidence="1 2" key="1">
    <citation type="submission" date="2018-08" db="EMBL/GenBank/DDBJ databases">
        <title>A genome reference for cultivated species of the human gut microbiota.</title>
        <authorList>
            <person name="Zou Y."/>
            <person name="Xue W."/>
            <person name="Luo G."/>
        </authorList>
    </citation>
    <scope>NUCLEOTIDE SEQUENCE [LARGE SCALE GENOMIC DNA]</scope>
    <source>
        <strain evidence="1 2">AF28-26</strain>
    </source>
</reference>
<proteinExistence type="predicted"/>
<dbReference type="Gene3D" id="1.20.1500.10">
    <property type="entry name" value="YheA/YmcA-like"/>
    <property type="match status" value="1"/>
</dbReference>
<sequence length="134" mass="15249">MDIIEQARELGRQIQKDDRYLKVQIAQQNSDNDKELQALIGEFNLKRMNINTEAQKEDRSEEKLQKLNQELRTCYASIMKNENMAAYNMARQELDALLNRVNAIVMQSAQGEDPDTTDYQESCGGNCASCGGCH</sequence>
<gene>
    <name evidence="1" type="ORF">DWY99_03315</name>
</gene>
<dbReference type="EMBL" id="QRTC01000007">
    <property type="protein sequence ID" value="RGQ43307.1"/>
    <property type="molecule type" value="Genomic_DNA"/>
</dbReference>
<dbReference type="Pfam" id="PF06133">
    <property type="entry name" value="Com_YlbF"/>
    <property type="match status" value="1"/>
</dbReference>